<accession>A0A1B6JJ78</accession>
<keyword evidence="1" id="KW-1133">Transmembrane helix</keyword>
<name>A0A1B6JJ78_9HEMI</name>
<dbReference type="PROSITE" id="PS51257">
    <property type="entry name" value="PROKAR_LIPOPROTEIN"/>
    <property type="match status" value="1"/>
</dbReference>
<feature type="non-terminal residue" evidence="2">
    <location>
        <position position="116"/>
    </location>
</feature>
<gene>
    <name evidence="2" type="ORF">g.52404</name>
</gene>
<sequence>MSTDRSCMSKLKNHSYEFTLCFLVLLMGVLLSCYYNTFEVSDTELNDADVHVGGFSLDNGQDVVIASPEPLYLDYDSDIIPATPEPCSRVIVPTSRIPQQAHVPSERIPSQLNFLV</sequence>
<keyword evidence="1" id="KW-0812">Transmembrane</keyword>
<feature type="transmembrane region" description="Helical" evidence="1">
    <location>
        <begin position="20"/>
        <end position="38"/>
    </location>
</feature>
<evidence type="ECO:0000256" key="1">
    <source>
        <dbReference type="SAM" id="Phobius"/>
    </source>
</evidence>
<dbReference type="EMBL" id="GECU01008448">
    <property type="protein sequence ID" value="JAS99258.1"/>
    <property type="molecule type" value="Transcribed_RNA"/>
</dbReference>
<dbReference type="AlphaFoldDB" id="A0A1B6JJ78"/>
<reference evidence="2" key="1">
    <citation type="submission" date="2015-11" db="EMBL/GenBank/DDBJ databases">
        <title>De novo transcriptome assembly of four potential Pierce s Disease insect vectors from Arizona vineyards.</title>
        <authorList>
            <person name="Tassone E.E."/>
        </authorList>
    </citation>
    <scope>NUCLEOTIDE SEQUENCE</scope>
</reference>
<proteinExistence type="predicted"/>
<keyword evidence="1" id="KW-0472">Membrane</keyword>
<protein>
    <submittedName>
        <fullName evidence="2">Uncharacterized protein</fullName>
    </submittedName>
</protein>
<organism evidence="2">
    <name type="scientific">Homalodisca liturata</name>
    <dbReference type="NCBI Taxonomy" id="320908"/>
    <lineage>
        <taxon>Eukaryota</taxon>
        <taxon>Metazoa</taxon>
        <taxon>Ecdysozoa</taxon>
        <taxon>Arthropoda</taxon>
        <taxon>Hexapoda</taxon>
        <taxon>Insecta</taxon>
        <taxon>Pterygota</taxon>
        <taxon>Neoptera</taxon>
        <taxon>Paraneoptera</taxon>
        <taxon>Hemiptera</taxon>
        <taxon>Auchenorrhyncha</taxon>
        <taxon>Membracoidea</taxon>
        <taxon>Cicadellidae</taxon>
        <taxon>Cicadellinae</taxon>
        <taxon>Proconiini</taxon>
        <taxon>Homalodisca</taxon>
    </lineage>
</organism>
<evidence type="ECO:0000313" key="2">
    <source>
        <dbReference type="EMBL" id="JAS99258.1"/>
    </source>
</evidence>